<keyword evidence="1" id="KW-1133">Transmembrane helix</keyword>
<feature type="transmembrane region" description="Helical" evidence="1">
    <location>
        <begin position="100"/>
        <end position="124"/>
    </location>
</feature>
<feature type="transmembrane region" description="Helical" evidence="1">
    <location>
        <begin position="171"/>
        <end position="196"/>
    </location>
</feature>
<evidence type="ECO:0000313" key="3">
    <source>
        <dbReference type="Proteomes" id="UP000320762"/>
    </source>
</evidence>
<evidence type="ECO:0000256" key="1">
    <source>
        <dbReference type="SAM" id="Phobius"/>
    </source>
</evidence>
<feature type="transmembrane region" description="Helical" evidence="1">
    <location>
        <begin position="208"/>
        <end position="225"/>
    </location>
</feature>
<dbReference type="OrthoDB" id="3250682at2759"/>
<keyword evidence="1" id="KW-0812">Transmembrane</keyword>
<evidence type="ECO:0000313" key="2">
    <source>
        <dbReference type="EMBL" id="TRM61950.1"/>
    </source>
</evidence>
<dbReference type="AlphaFoldDB" id="A0A550CAX2"/>
<dbReference type="EMBL" id="VDMD01000014">
    <property type="protein sequence ID" value="TRM61950.1"/>
    <property type="molecule type" value="Genomic_DNA"/>
</dbReference>
<dbReference type="Proteomes" id="UP000320762">
    <property type="component" value="Unassembled WGS sequence"/>
</dbReference>
<reference evidence="2 3" key="1">
    <citation type="journal article" date="2019" name="New Phytol.">
        <title>Comparative genomics reveals unique wood-decay strategies and fruiting body development in the Schizophyllaceae.</title>
        <authorList>
            <person name="Almasi E."/>
            <person name="Sahu N."/>
            <person name="Krizsan K."/>
            <person name="Balint B."/>
            <person name="Kovacs G.M."/>
            <person name="Kiss B."/>
            <person name="Cseklye J."/>
            <person name="Drula E."/>
            <person name="Henrissat B."/>
            <person name="Nagy I."/>
            <person name="Chovatia M."/>
            <person name="Adam C."/>
            <person name="LaButti K."/>
            <person name="Lipzen A."/>
            <person name="Riley R."/>
            <person name="Grigoriev I.V."/>
            <person name="Nagy L.G."/>
        </authorList>
    </citation>
    <scope>NUCLEOTIDE SEQUENCE [LARGE SCALE GENOMIC DNA]</scope>
    <source>
        <strain evidence="2 3">NL-1724</strain>
    </source>
</reference>
<feature type="transmembrane region" description="Helical" evidence="1">
    <location>
        <begin position="48"/>
        <end position="70"/>
    </location>
</feature>
<keyword evidence="3" id="KW-1185">Reference proteome</keyword>
<feature type="transmembrane region" description="Helical" evidence="1">
    <location>
        <begin position="131"/>
        <end position="151"/>
    </location>
</feature>
<keyword evidence="1" id="KW-0472">Membrane</keyword>
<organism evidence="2 3">
    <name type="scientific">Schizophyllum amplum</name>
    <dbReference type="NCBI Taxonomy" id="97359"/>
    <lineage>
        <taxon>Eukaryota</taxon>
        <taxon>Fungi</taxon>
        <taxon>Dikarya</taxon>
        <taxon>Basidiomycota</taxon>
        <taxon>Agaricomycotina</taxon>
        <taxon>Agaricomycetes</taxon>
        <taxon>Agaricomycetidae</taxon>
        <taxon>Agaricales</taxon>
        <taxon>Schizophyllaceae</taxon>
        <taxon>Schizophyllum</taxon>
    </lineage>
</organism>
<sequence length="325" mass="35674">MAVSIDVAYMWGIVISTFLYGVYLVMFGIALYILLLPIQPSFRARREPVNRVLVTVAVLMCITCTLHFIAQCLRMHAAYAQHIEAPGTQPPYLEDLSHPLAIVTGVCFTIAALLTDALTIYRLYMIWARNIWVCIAPAITLSGMIVCGFVMCAVTQEAGSEVMLYGTPAGYWLIATFIVGLCTNFVALGLIIARFAKRDRAQPQSDRGVGGLNVVITVIIESTAIYSGTKFINLMLLVAESNVSYTFFCIVIPVIGIASHLLIIHVGYEKYFKPLTSHGPLSSERLGSSFPMQLRSPARSQFGESPTRSQFGSGDRVSKVCGYFT</sequence>
<proteinExistence type="predicted"/>
<name>A0A550CAX2_9AGAR</name>
<protein>
    <submittedName>
        <fullName evidence="2">Uncharacterized protein</fullName>
    </submittedName>
</protein>
<feature type="transmembrane region" description="Helical" evidence="1">
    <location>
        <begin position="245"/>
        <end position="268"/>
    </location>
</feature>
<dbReference type="STRING" id="97359.A0A550CAX2"/>
<accession>A0A550CAX2</accession>
<feature type="transmembrane region" description="Helical" evidence="1">
    <location>
        <begin position="12"/>
        <end position="36"/>
    </location>
</feature>
<gene>
    <name evidence="2" type="ORF">BD626DRAFT_499317</name>
</gene>
<comment type="caution">
    <text evidence="2">The sequence shown here is derived from an EMBL/GenBank/DDBJ whole genome shotgun (WGS) entry which is preliminary data.</text>
</comment>